<evidence type="ECO:0000313" key="2">
    <source>
        <dbReference type="EMBL" id="MCM2375082.1"/>
    </source>
</evidence>
<organism evidence="2 3">
    <name type="scientific">Aporhodopirellula aestuarii</name>
    <dbReference type="NCBI Taxonomy" id="2950107"/>
    <lineage>
        <taxon>Bacteria</taxon>
        <taxon>Pseudomonadati</taxon>
        <taxon>Planctomycetota</taxon>
        <taxon>Planctomycetia</taxon>
        <taxon>Pirellulales</taxon>
        <taxon>Pirellulaceae</taxon>
        <taxon>Aporhodopirellula</taxon>
    </lineage>
</organism>
<keyword evidence="1" id="KW-1133">Transmembrane helix</keyword>
<comment type="caution">
    <text evidence="2">The sequence shown here is derived from an EMBL/GenBank/DDBJ whole genome shotgun (WGS) entry which is preliminary data.</text>
</comment>
<name>A0ABT0UDG1_9BACT</name>
<dbReference type="EMBL" id="JAMQBK010000126">
    <property type="protein sequence ID" value="MCM2375082.1"/>
    <property type="molecule type" value="Genomic_DNA"/>
</dbReference>
<keyword evidence="3" id="KW-1185">Reference proteome</keyword>
<protein>
    <submittedName>
        <fullName evidence="2">Uncharacterized protein</fullName>
    </submittedName>
</protein>
<proteinExistence type="predicted"/>
<dbReference type="Proteomes" id="UP001202961">
    <property type="component" value="Unassembled WGS sequence"/>
</dbReference>
<keyword evidence="1" id="KW-0472">Membrane</keyword>
<dbReference type="RefSeq" id="WP_250933559.1">
    <property type="nucleotide sequence ID" value="NZ_JAMQBK010000126.1"/>
</dbReference>
<keyword evidence="1" id="KW-0812">Transmembrane</keyword>
<sequence>MKHFRRFSIRSLLILVTFVAIYVGYRTNAARQQRRDVAVVRDAGGVIYYDWMLQPVYDAQGNVPYIKILEDPDVMDAPKWMREFLGDEYFQRVSKVHLPANAVDESVMVAMSHFRGGMSRLL</sequence>
<evidence type="ECO:0000256" key="1">
    <source>
        <dbReference type="SAM" id="Phobius"/>
    </source>
</evidence>
<feature type="non-terminal residue" evidence="2">
    <location>
        <position position="122"/>
    </location>
</feature>
<evidence type="ECO:0000313" key="3">
    <source>
        <dbReference type="Proteomes" id="UP001202961"/>
    </source>
</evidence>
<feature type="transmembrane region" description="Helical" evidence="1">
    <location>
        <begin position="7"/>
        <end position="25"/>
    </location>
</feature>
<reference evidence="2 3" key="1">
    <citation type="journal article" date="2022" name="Syst. Appl. Microbiol.">
        <title>Rhodopirellula aestuarii sp. nov., a novel member of the genus Rhodopirellula isolated from brackish sediments collected in the Tagus River estuary, Portugal.</title>
        <authorList>
            <person name="Vitorino I.R."/>
            <person name="Klimek D."/>
            <person name="Calusinska M."/>
            <person name="Lobo-da-Cunha A."/>
            <person name="Vasconcelos V."/>
            <person name="Lage O.M."/>
        </authorList>
    </citation>
    <scope>NUCLEOTIDE SEQUENCE [LARGE SCALE GENOMIC DNA]</scope>
    <source>
        <strain evidence="2 3">ICT_H3.1</strain>
    </source>
</reference>
<accession>A0ABT0UDG1</accession>
<gene>
    <name evidence="2" type="ORF">NB063_31050</name>
</gene>